<dbReference type="InterPro" id="IPR032466">
    <property type="entry name" value="Metal_Hydrolase"/>
</dbReference>
<dbReference type="AlphaFoldDB" id="A0A3M7P782"/>
<accession>A0A3M7P782</accession>
<keyword evidence="2" id="KW-1185">Reference proteome</keyword>
<dbReference type="Gene3D" id="2.60.40.10">
    <property type="entry name" value="Immunoglobulins"/>
    <property type="match status" value="1"/>
</dbReference>
<dbReference type="SUPFAM" id="SSF81296">
    <property type="entry name" value="E set domains"/>
    <property type="match status" value="1"/>
</dbReference>
<evidence type="ECO:0000313" key="2">
    <source>
        <dbReference type="Proteomes" id="UP000276133"/>
    </source>
</evidence>
<comment type="caution">
    <text evidence="1">The sequence shown here is derived from an EMBL/GenBank/DDBJ whole genome shotgun (WGS) entry which is preliminary data.</text>
</comment>
<dbReference type="InterPro" id="IPR013783">
    <property type="entry name" value="Ig-like_fold"/>
</dbReference>
<dbReference type="EMBL" id="REGN01012785">
    <property type="protein sequence ID" value="RMZ94829.1"/>
    <property type="molecule type" value="Genomic_DNA"/>
</dbReference>
<name>A0A3M7P782_BRAPC</name>
<protein>
    <submittedName>
        <fullName evidence="1">Adenosine deaminase CECR1-like</fullName>
    </submittedName>
</protein>
<organism evidence="1 2">
    <name type="scientific">Brachionus plicatilis</name>
    <name type="common">Marine rotifer</name>
    <name type="synonym">Brachionus muelleri</name>
    <dbReference type="NCBI Taxonomy" id="10195"/>
    <lineage>
        <taxon>Eukaryota</taxon>
        <taxon>Metazoa</taxon>
        <taxon>Spiralia</taxon>
        <taxon>Gnathifera</taxon>
        <taxon>Rotifera</taxon>
        <taxon>Eurotatoria</taxon>
        <taxon>Monogononta</taxon>
        <taxon>Pseudotrocha</taxon>
        <taxon>Ploima</taxon>
        <taxon>Brachionidae</taxon>
        <taxon>Brachionus</taxon>
    </lineage>
</organism>
<gene>
    <name evidence="1" type="ORF">BpHYR1_032877</name>
</gene>
<reference evidence="1 2" key="1">
    <citation type="journal article" date="2018" name="Sci. Rep.">
        <title>Genomic signatures of local adaptation to the degree of environmental predictability in rotifers.</title>
        <authorList>
            <person name="Franch-Gras L."/>
            <person name="Hahn C."/>
            <person name="Garcia-Roger E.M."/>
            <person name="Carmona M.J."/>
            <person name="Serra M."/>
            <person name="Gomez A."/>
        </authorList>
    </citation>
    <scope>NUCLEOTIDE SEQUENCE [LARGE SCALE GENOMIC DNA]</scope>
    <source>
        <strain evidence="1">HYR1</strain>
    </source>
</reference>
<evidence type="ECO:0000313" key="1">
    <source>
        <dbReference type="EMBL" id="RMZ94829.1"/>
    </source>
</evidence>
<dbReference type="SUPFAM" id="SSF51556">
    <property type="entry name" value="Metallo-dependent hydrolases"/>
    <property type="match status" value="1"/>
</dbReference>
<dbReference type="STRING" id="10195.A0A3M7P782"/>
<dbReference type="InterPro" id="IPR014756">
    <property type="entry name" value="Ig_E-set"/>
</dbReference>
<sequence>MAWGLDLYDLKIIANNSIKYSSIPHELKKVGYEKFENQWQKFIDQAYTSVCFKARARWYSFNINVSNILPSFGPANKQVELRIFGIGFEKAICQKIACLFNDIKTEANMIGIGEIQCKTPILNLNSSESFKSATRIVPCEEVLLRRLLLYEYSIMQCKK</sequence>
<dbReference type="Proteomes" id="UP000276133">
    <property type="component" value="Unassembled WGS sequence"/>
</dbReference>
<proteinExistence type="predicted"/>
<dbReference type="OrthoDB" id="7202371at2759"/>
<dbReference type="Gene3D" id="3.20.20.140">
    <property type="entry name" value="Metal-dependent hydrolases"/>
    <property type="match status" value="1"/>
</dbReference>